<sequence length="128" mass="14653">MLPPHFRLRQSEEISRVRQQGRRWQHPLLTLYVYTQPQEPVSVSRFAFAVGRHIGSAPRRNRTRRRVREIVRRHLGQLRPGFDCLFVARPATTTAEHAELERAVVQLLARGGVLVDEPAALGSEGSRL</sequence>
<dbReference type="GO" id="GO:0030677">
    <property type="term" value="C:ribonuclease P complex"/>
    <property type="evidence" value="ECO:0007669"/>
    <property type="project" value="TreeGrafter"/>
</dbReference>
<dbReference type="Proteomes" id="UP000215027">
    <property type="component" value="Chromosome I"/>
</dbReference>
<evidence type="ECO:0000313" key="8">
    <source>
        <dbReference type="EMBL" id="CUS05481.2"/>
    </source>
</evidence>
<keyword evidence="2 6" id="KW-0540">Nuclease</keyword>
<evidence type="ECO:0000256" key="1">
    <source>
        <dbReference type="ARBA" id="ARBA00022694"/>
    </source>
</evidence>
<dbReference type="InterPro" id="IPR020568">
    <property type="entry name" value="Ribosomal_Su5_D2-typ_SF"/>
</dbReference>
<dbReference type="InterPro" id="IPR014721">
    <property type="entry name" value="Ribsml_uS5_D2-typ_fold_subgr"/>
</dbReference>
<gene>
    <name evidence="6 8" type="primary">rnpA</name>
    <name evidence="8" type="ORF">CFX0092_A3603</name>
</gene>
<evidence type="ECO:0000256" key="4">
    <source>
        <dbReference type="ARBA" id="ARBA00022801"/>
    </source>
</evidence>
<comment type="subunit">
    <text evidence="6">Consists of a catalytic RNA component (M1 or rnpB) and a protein subunit.</text>
</comment>
<dbReference type="EMBL" id="LN890655">
    <property type="protein sequence ID" value="CUS05481.2"/>
    <property type="molecule type" value="Genomic_DNA"/>
</dbReference>
<comment type="function">
    <text evidence="6">RNaseP catalyzes the removal of the 5'-leader sequence from pre-tRNA to produce the mature 5'-terminus. It can also cleave other RNA substrates such as 4.5S RNA. The protein component plays an auxiliary but essential role in vivo by binding to the 5'-leader sequence and broadening the substrate specificity of the ribozyme.</text>
</comment>
<dbReference type="PANTHER" id="PTHR33992:SF1">
    <property type="entry name" value="RIBONUCLEASE P PROTEIN COMPONENT"/>
    <property type="match status" value="1"/>
</dbReference>
<evidence type="ECO:0000256" key="3">
    <source>
        <dbReference type="ARBA" id="ARBA00022759"/>
    </source>
</evidence>
<dbReference type="SUPFAM" id="SSF54211">
    <property type="entry name" value="Ribosomal protein S5 domain 2-like"/>
    <property type="match status" value="1"/>
</dbReference>
<proteinExistence type="inferred from homology"/>
<dbReference type="InterPro" id="IPR000100">
    <property type="entry name" value="RNase_P"/>
</dbReference>
<keyword evidence="5 6" id="KW-0694">RNA-binding</keyword>
<dbReference type="PANTHER" id="PTHR33992">
    <property type="entry name" value="RIBONUCLEASE P PROTEIN COMPONENT"/>
    <property type="match status" value="1"/>
</dbReference>
<evidence type="ECO:0000313" key="9">
    <source>
        <dbReference type="Proteomes" id="UP000215027"/>
    </source>
</evidence>
<keyword evidence="9" id="KW-1185">Reference proteome</keyword>
<protein>
    <recommendedName>
        <fullName evidence="6 7">Ribonuclease P protein component</fullName>
        <shortName evidence="6">RNase P protein</shortName>
        <shortName evidence="6">RNaseP protein</shortName>
        <ecNumber evidence="6 7">3.1.26.5</ecNumber>
    </recommendedName>
    <alternativeName>
        <fullName evidence="6">Protein C5</fullName>
    </alternativeName>
</protein>
<dbReference type="RefSeq" id="WP_095044690.1">
    <property type="nucleotide sequence ID" value="NZ_LN890655.1"/>
</dbReference>
<dbReference type="OrthoDB" id="166028at2"/>
<dbReference type="GO" id="GO:0000049">
    <property type="term" value="F:tRNA binding"/>
    <property type="evidence" value="ECO:0007669"/>
    <property type="project" value="UniProtKB-UniRule"/>
</dbReference>
<evidence type="ECO:0000256" key="2">
    <source>
        <dbReference type="ARBA" id="ARBA00022722"/>
    </source>
</evidence>
<name>A0A160T548_9CHLR</name>
<dbReference type="GO" id="GO:0001682">
    <property type="term" value="P:tRNA 5'-leader removal"/>
    <property type="evidence" value="ECO:0007669"/>
    <property type="project" value="UniProtKB-UniRule"/>
</dbReference>
<organism evidence="8 9">
    <name type="scientific">Candidatus Promineifilum breve</name>
    <dbReference type="NCBI Taxonomy" id="1806508"/>
    <lineage>
        <taxon>Bacteria</taxon>
        <taxon>Bacillati</taxon>
        <taxon>Chloroflexota</taxon>
        <taxon>Ardenticatenia</taxon>
        <taxon>Candidatus Promineifilales</taxon>
        <taxon>Candidatus Promineifilaceae</taxon>
        <taxon>Candidatus Promineifilum</taxon>
    </lineage>
</organism>
<evidence type="ECO:0000256" key="6">
    <source>
        <dbReference type="HAMAP-Rule" id="MF_00227"/>
    </source>
</evidence>
<keyword evidence="3 6" id="KW-0255">Endonuclease</keyword>
<accession>A0A160T548</accession>
<dbReference type="KEGG" id="pbf:CFX0092_A3603"/>
<dbReference type="NCBIfam" id="TIGR00188">
    <property type="entry name" value="rnpA"/>
    <property type="match status" value="1"/>
</dbReference>
<dbReference type="Gene3D" id="3.30.230.10">
    <property type="match status" value="1"/>
</dbReference>
<dbReference type="GO" id="GO:0004526">
    <property type="term" value="F:ribonuclease P activity"/>
    <property type="evidence" value="ECO:0007669"/>
    <property type="project" value="UniProtKB-UniRule"/>
</dbReference>
<comment type="similarity">
    <text evidence="6">Belongs to the RnpA family.</text>
</comment>
<dbReference type="GO" id="GO:0042781">
    <property type="term" value="F:3'-tRNA processing endoribonuclease activity"/>
    <property type="evidence" value="ECO:0007669"/>
    <property type="project" value="TreeGrafter"/>
</dbReference>
<keyword evidence="4 6" id="KW-0378">Hydrolase</keyword>
<evidence type="ECO:0000256" key="7">
    <source>
        <dbReference type="NCBIfam" id="TIGR00188"/>
    </source>
</evidence>
<evidence type="ECO:0000256" key="5">
    <source>
        <dbReference type="ARBA" id="ARBA00022884"/>
    </source>
</evidence>
<dbReference type="HAMAP" id="MF_00227">
    <property type="entry name" value="RNase_P"/>
    <property type="match status" value="1"/>
</dbReference>
<reference evidence="8" key="1">
    <citation type="submission" date="2016-01" db="EMBL/GenBank/DDBJ databases">
        <authorList>
            <person name="Mcilroy J.S."/>
            <person name="Karst M S."/>
            <person name="Albertsen M."/>
        </authorList>
    </citation>
    <scope>NUCLEOTIDE SEQUENCE</scope>
    <source>
        <strain evidence="8">Cfx-K</strain>
    </source>
</reference>
<dbReference type="Pfam" id="PF00825">
    <property type="entry name" value="Ribonuclease_P"/>
    <property type="match status" value="1"/>
</dbReference>
<keyword evidence="1 6" id="KW-0819">tRNA processing</keyword>
<comment type="catalytic activity">
    <reaction evidence="6">
        <text>Endonucleolytic cleavage of RNA, removing 5'-extranucleotides from tRNA precursor.</text>
        <dbReference type="EC" id="3.1.26.5"/>
    </reaction>
</comment>
<dbReference type="EC" id="3.1.26.5" evidence="6 7"/>
<dbReference type="AlphaFoldDB" id="A0A160T548"/>